<dbReference type="InterPro" id="IPR038109">
    <property type="entry name" value="DNA_bind_recomb_sf"/>
</dbReference>
<dbReference type="Gene3D" id="3.90.1750.20">
    <property type="entry name" value="Putative Large Serine Recombinase, Chain B, Domain 2"/>
    <property type="match status" value="1"/>
</dbReference>
<dbReference type="Gene3D" id="3.40.50.1390">
    <property type="entry name" value="Resolvase, N-terminal catalytic domain"/>
    <property type="match status" value="1"/>
</dbReference>
<dbReference type="Pfam" id="PF00239">
    <property type="entry name" value="Resolvase"/>
    <property type="match status" value="1"/>
</dbReference>
<dbReference type="Pfam" id="PF13408">
    <property type="entry name" value="Zn_ribbon_recom"/>
    <property type="match status" value="1"/>
</dbReference>
<dbReference type="Proteomes" id="UP000060071">
    <property type="component" value="Chromosome"/>
</dbReference>
<dbReference type="RefSeq" id="WP_062158503.1">
    <property type="nucleotide sequence ID" value="NZ_CP013910.1"/>
</dbReference>
<evidence type="ECO:0000259" key="2">
    <source>
        <dbReference type="PROSITE" id="PS51737"/>
    </source>
</evidence>
<feature type="domain" description="Resolvase/invertase-type recombinase catalytic" evidence="1">
    <location>
        <begin position="1"/>
        <end position="144"/>
    </location>
</feature>
<feature type="domain" description="Recombinase" evidence="2">
    <location>
        <begin position="142"/>
        <end position="254"/>
    </location>
</feature>
<reference evidence="3 4" key="1">
    <citation type="submission" date="2015-12" db="EMBL/GenBank/DDBJ databases">
        <authorList>
            <person name="Kim M.K."/>
            <person name="Srinivasan S."/>
            <person name="Lee J.-J."/>
            <person name="Kim K."/>
        </authorList>
    </citation>
    <scope>NUCLEOTIDE SEQUENCE [LARGE SCALE GENOMIC DNA]</scope>
    <source>
        <strain evidence="3 4">BM2</strain>
    </source>
</reference>
<dbReference type="PROSITE" id="PS51737">
    <property type="entry name" value="RECOMBINASE_DNA_BIND"/>
    <property type="match status" value="1"/>
</dbReference>
<evidence type="ECO:0000259" key="1">
    <source>
        <dbReference type="PROSITE" id="PS51736"/>
    </source>
</evidence>
<dbReference type="PANTHER" id="PTHR30461">
    <property type="entry name" value="DNA-INVERTASE FROM LAMBDOID PROPHAGE"/>
    <property type="match status" value="1"/>
</dbReference>
<gene>
    <name evidence="3" type="ORF">AUC44_10025</name>
</gene>
<dbReference type="InterPro" id="IPR006119">
    <property type="entry name" value="Resolv_N"/>
</dbReference>
<dbReference type="InterPro" id="IPR025827">
    <property type="entry name" value="Zn_ribbon_recom_dom"/>
</dbReference>
<dbReference type="InterPro" id="IPR011109">
    <property type="entry name" value="DNA_bind_recombinase_dom"/>
</dbReference>
<dbReference type="PROSITE" id="PS51736">
    <property type="entry name" value="RECOMBINASES_3"/>
    <property type="match status" value="1"/>
</dbReference>
<dbReference type="SMART" id="SM00857">
    <property type="entry name" value="Resolvase"/>
    <property type="match status" value="1"/>
</dbReference>
<evidence type="ECO:0008006" key="5">
    <source>
        <dbReference type="Google" id="ProtNLM"/>
    </source>
</evidence>
<keyword evidence="4" id="KW-1185">Reference proteome</keyword>
<dbReference type="CDD" id="cd00338">
    <property type="entry name" value="Ser_Recombinase"/>
    <property type="match status" value="1"/>
</dbReference>
<dbReference type="EMBL" id="CP013910">
    <property type="protein sequence ID" value="ALW89193.1"/>
    <property type="molecule type" value="Genomic_DNA"/>
</dbReference>
<sequence length="450" mass="49436">MYLRVSSKPQAGEDRFGLAAQEHECRAYAARLGLQVARVYVDQITGVSSDRVQFQQLLQDAPAYSAVILGVQDRLARDVPLSYAMLGALQDAGLKVYSAGEGALDLEDDSSALGFGIRAVIADQERRRITKRMYSGKLAKVRAGQPVTPISAYGWRNGQVLEEQARWVRWIFDQLETQGSNQVMWALEAHGVPSPAGRPRWGKSTILKLVQNPLYRGVYEYGRKGERLTLQVEALVTPEQWYRVNAVIQGRFRNQGRAGSQAHVYELQGVARCGACGHVITSTGVQHLKSGGKLRYYYCRGTLKVEGANCTHWTYYRIEEVHDVVHQALRQLAGDADAVLRAVQTPAPRGPVQGEALARLDAEWERWKGALRAGAITPEELASERRRIDEARAKLRAAPAAAAPLDVQAWQAALSDKLGSLPLGETLRAAGITVLLSEGGAVTFQVRGGR</sequence>
<dbReference type="PANTHER" id="PTHR30461:SF23">
    <property type="entry name" value="DNA RECOMBINASE-RELATED"/>
    <property type="match status" value="1"/>
</dbReference>
<dbReference type="InterPro" id="IPR050639">
    <property type="entry name" value="SSR_resolvase"/>
</dbReference>
<protein>
    <recommendedName>
        <fullName evidence="5">Recombinase family protein</fullName>
    </recommendedName>
</protein>
<dbReference type="InterPro" id="IPR036162">
    <property type="entry name" value="Resolvase-like_N_sf"/>
</dbReference>
<organism evidence="3 4">
    <name type="scientific">Deinococcus actinosclerus</name>
    <dbReference type="NCBI Taxonomy" id="1768108"/>
    <lineage>
        <taxon>Bacteria</taxon>
        <taxon>Thermotogati</taxon>
        <taxon>Deinococcota</taxon>
        <taxon>Deinococci</taxon>
        <taxon>Deinococcales</taxon>
        <taxon>Deinococcaceae</taxon>
        <taxon>Deinococcus</taxon>
    </lineage>
</organism>
<evidence type="ECO:0000313" key="4">
    <source>
        <dbReference type="Proteomes" id="UP000060071"/>
    </source>
</evidence>
<proteinExistence type="predicted"/>
<dbReference type="Pfam" id="PF07508">
    <property type="entry name" value="Recombinase"/>
    <property type="match status" value="1"/>
</dbReference>
<dbReference type="SUPFAM" id="SSF53041">
    <property type="entry name" value="Resolvase-like"/>
    <property type="match status" value="1"/>
</dbReference>
<name>A0ABN4K4T7_9DEIO</name>
<evidence type="ECO:0000313" key="3">
    <source>
        <dbReference type="EMBL" id="ALW89193.1"/>
    </source>
</evidence>
<accession>A0ABN4K4T7</accession>